<keyword evidence="1" id="KW-1015">Disulfide bond</keyword>
<organism evidence="5 6">
    <name type="scientific">Planoprotostelium fungivorum</name>
    <dbReference type="NCBI Taxonomy" id="1890364"/>
    <lineage>
        <taxon>Eukaryota</taxon>
        <taxon>Amoebozoa</taxon>
        <taxon>Evosea</taxon>
        <taxon>Variosea</taxon>
        <taxon>Cavosteliida</taxon>
        <taxon>Cavosteliaceae</taxon>
        <taxon>Planoprotostelium</taxon>
    </lineage>
</organism>
<evidence type="ECO:0000313" key="6">
    <source>
        <dbReference type="Proteomes" id="UP000241769"/>
    </source>
</evidence>
<feature type="region of interest" description="Disordered" evidence="2">
    <location>
        <begin position="18"/>
        <end position="63"/>
    </location>
</feature>
<feature type="compositionally biased region" description="Polar residues" evidence="2">
    <location>
        <begin position="471"/>
        <end position="480"/>
    </location>
</feature>
<keyword evidence="6" id="KW-1185">Reference proteome</keyword>
<dbReference type="InterPro" id="IPR000742">
    <property type="entry name" value="EGF"/>
</dbReference>
<feature type="transmembrane region" description="Helical" evidence="3">
    <location>
        <begin position="139"/>
        <end position="157"/>
    </location>
</feature>
<gene>
    <name evidence="5" type="ORF">PROFUN_04456</name>
</gene>
<dbReference type="PROSITE" id="PS50026">
    <property type="entry name" value="EGF_3"/>
    <property type="match status" value="1"/>
</dbReference>
<feature type="domain" description="EGF-like" evidence="4">
    <location>
        <begin position="149"/>
        <end position="191"/>
    </location>
</feature>
<feature type="compositionally biased region" description="Basic and acidic residues" evidence="2">
    <location>
        <begin position="494"/>
        <end position="503"/>
    </location>
</feature>
<feature type="disulfide bond" evidence="1">
    <location>
        <begin position="153"/>
        <end position="163"/>
    </location>
</feature>
<keyword evidence="3" id="KW-1133">Transmembrane helix</keyword>
<feature type="compositionally biased region" description="Basic and acidic residues" evidence="2">
    <location>
        <begin position="25"/>
        <end position="46"/>
    </location>
</feature>
<keyword evidence="3" id="KW-0812">Transmembrane</keyword>
<evidence type="ECO:0000313" key="5">
    <source>
        <dbReference type="EMBL" id="PRP88028.1"/>
    </source>
</evidence>
<sequence>MLRATYIVRSHRVIPSRTSCRRFSSRTEDNLPEHPKNKTSDLEPKMHVSKSKPHTGDNDETSIPMDSIYLRRRAARWYHPTTVRCGYHGNSLLVKLKFLVDSCPLLKKQNREDPDEEVPTQDQAFLPFNKRQTRTMRSILLLTISIALVVADCFPQCENEGKCVFEPDSRNSSQMIYQCKCSYYFDGPSCTVPWRDDSKWMIYVNVYVALTTISFSLVLGWALYEIYKGGKKFWTEFSVVSYSIIMVTIGASIRVILWAIDPHTIRGITSLYVYTPLYSIPIICWFSAAFTMAVYWMETAHVAETLAERQRWPSYCLVALVYLLLIPTTIGQSIYPNVYATLIAYDACCIILFSVFIGLTIYFGVKMVNMFKDKPKLDQITHMMVGMTINFILTLLTVLVFNFASATPYPYISIHVALRAEEISICLCLLYAFSRKKKSEGEEDSQTMESRGITPVPVNVENVTENPTTQPVPSDNSSSIVMDDRTMSVSMSVEGDRSNEGGV</sequence>
<dbReference type="PROSITE" id="PS00022">
    <property type="entry name" value="EGF_1"/>
    <property type="match status" value="1"/>
</dbReference>
<keyword evidence="3" id="KW-0472">Membrane</keyword>
<reference evidence="5 6" key="1">
    <citation type="journal article" date="2018" name="Genome Biol. Evol.">
        <title>Multiple Roots of Fruiting Body Formation in Amoebozoa.</title>
        <authorList>
            <person name="Hillmann F."/>
            <person name="Forbes G."/>
            <person name="Novohradska S."/>
            <person name="Ferling I."/>
            <person name="Riege K."/>
            <person name="Groth M."/>
            <person name="Westermann M."/>
            <person name="Marz M."/>
            <person name="Spaller T."/>
            <person name="Winckler T."/>
            <person name="Schaap P."/>
            <person name="Glockner G."/>
        </authorList>
    </citation>
    <scope>NUCLEOTIDE SEQUENCE [LARGE SCALE GENOMIC DNA]</scope>
    <source>
        <strain evidence="5 6">Jena</strain>
    </source>
</reference>
<comment type="caution">
    <text evidence="1">Lacks conserved residue(s) required for the propagation of feature annotation.</text>
</comment>
<feature type="transmembrane region" description="Helical" evidence="3">
    <location>
        <begin position="342"/>
        <end position="365"/>
    </location>
</feature>
<feature type="transmembrane region" description="Helical" evidence="3">
    <location>
        <begin position="385"/>
        <end position="405"/>
    </location>
</feature>
<dbReference type="EMBL" id="MDYQ01000015">
    <property type="protein sequence ID" value="PRP88028.1"/>
    <property type="molecule type" value="Genomic_DNA"/>
</dbReference>
<feature type="transmembrane region" description="Helical" evidence="3">
    <location>
        <begin position="411"/>
        <end position="433"/>
    </location>
</feature>
<feature type="transmembrane region" description="Helical" evidence="3">
    <location>
        <begin position="315"/>
        <end position="336"/>
    </location>
</feature>
<evidence type="ECO:0000256" key="3">
    <source>
        <dbReference type="SAM" id="Phobius"/>
    </source>
</evidence>
<feature type="transmembrane region" description="Helical" evidence="3">
    <location>
        <begin position="239"/>
        <end position="260"/>
    </location>
</feature>
<accession>A0A2P6NVY3</accession>
<protein>
    <recommendedName>
        <fullName evidence="4">EGF-like domain-containing protein</fullName>
    </recommendedName>
</protein>
<keyword evidence="1" id="KW-0245">EGF-like domain</keyword>
<feature type="region of interest" description="Disordered" evidence="2">
    <location>
        <begin position="441"/>
        <end position="503"/>
    </location>
</feature>
<evidence type="ECO:0000256" key="1">
    <source>
        <dbReference type="PROSITE-ProRule" id="PRU00076"/>
    </source>
</evidence>
<feature type="compositionally biased region" description="Low complexity" evidence="2">
    <location>
        <begin position="454"/>
        <end position="469"/>
    </location>
</feature>
<feature type="transmembrane region" description="Helical" evidence="3">
    <location>
        <begin position="202"/>
        <end position="227"/>
    </location>
</feature>
<feature type="transmembrane region" description="Helical" evidence="3">
    <location>
        <begin position="272"/>
        <end position="295"/>
    </location>
</feature>
<dbReference type="AlphaFoldDB" id="A0A2P6NVY3"/>
<name>A0A2P6NVY3_9EUKA</name>
<dbReference type="InParanoid" id="A0A2P6NVY3"/>
<feature type="disulfide bond" evidence="1">
    <location>
        <begin position="181"/>
        <end position="190"/>
    </location>
</feature>
<comment type="caution">
    <text evidence="5">The sequence shown here is derived from an EMBL/GenBank/DDBJ whole genome shotgun (WGS) entry which is preliminary data.</text>
</comment>
<evidence type="ECO:0000259" key="4">
    <source>
        <dbReference type="PROSITE" id="PS50026"/>
    </source>
</evidence>
<proteinExistence type="predicted"/>
<dbReference type="Proteomes" id="UP000241769">
    <property type="component" value="Unassembled WGS sequence"/>
</dbReference>
<evidence type="ECO:0000256" key="2">
    <source>
        <dbReference type="SAM" id="MobiDB-lite"/>
    </source>
</evidence>